<evidence type="ECO:0000313" key="3">
    <source>
        <dbReference type="EMBL" id="SEI86385.1"/>
    </source>
</evidence>
<name>A0A1H6UDZ2_9BURK</name>
<dbReference type="GO" id="GO:0005829">
    <property type="term" value="C:cytosol"/>
    <property type="evidence" value="ECO:0007669"/>
    <property type="project" value="TreeGrafter"/>
</dbReference>
<dbReference type="AlphaFoldDB" id="A0A1H6UDZ2"/>
<dbReference type="Gene3D" id="2.30.110.10">
    <property type="entry name" value="Electron Transport, Fmn-binding Protein, Chain A"/>
    <property type="match status" value="1"/>
</dbReference>
<reference evidence="4" key="1">
    <citation type="submission" date="2016-10" db="EMBL/GenBank/DDBJ databases">
        <authorList>
            <person name="Varghese N."/>
            <person name="Submissions S."/>
        </authorList>
    </citation>
    <scope>NUCLEOTIDE SEQUENCE [LARGE SCALE GENOMIC DNA]</scope>
    <source>
        <strain evidence="4">LMG 26031</strain>
    </source>
</reference>
<gene>
    <name evidence="3" type="ORF">SAMN05192539_1004345</name>
</gene>
<dbReference type="Proteomes" id="UP000198866">
    <property type="component" value="Unassembled WGS sequence"/>
</dbReference>
<evidence type="ECO:0000256" key="1">
    <source>
        <dbReference type="ARBA" id="ARBA00023002"/>
    </source>
</evidence>
<keyword evidence="1" id="KW-0560">Oxidoreductase</keyword>
<sequence length="150" mass="16459">MDEKIRRKILTLLDQHRIMTIATLRPDGWPQATTVGYANDGLTLYFLCGPDSQKAANLLRDDRVSLTIDHDTAQVMDITGLSMAAHAEAVVDQAEAEKALRLLMAKYPKQISMPVPMPTSADVCVFRVTPAVISVLDYSKGFAHADLVSC</sequence>
<dbReference type="InterPro" id="IPR011576">
    <property type="entry name" value="Pyridox_Oxase_N"/>
</dbReference>
<dbReference type="GO" id="GO:0070967">
    <property type="term" value="F:coenzyme F420 binding"/>
    <property type="evidence" value="ECO:0007669"/>
    <property type="project" value="TreeGrafter"/>
</dbReference>
<accession>A0A1H6UDZ2</accession>
<dbReference type="EMBL" id="FNYE01000004">
    <property type="protein sequence ID" value="SEI86385.1"/>
    <property type="molecule type" value="Genomic_DNA"/>
</dbReference>
<dbReference type="OrthoDB" id="8705255at2"/>
<organism evidence="3 4">
    <name type="scientific">Paraburkholderia diazotrophica</name>
    <dbReference type="NCBI Taxonomy" id="667676"/>
    <lineage>
        <taxon>Bacteria</taxon>
        <taxon>Pseudomonadati</taxon>
        <taxon>Pseudomonadota</taxon>
        <taxon>Betaproteobacteria</taxon>
        <taxon>Burkholderiales</taxon>
        <taxon>Burkholderiaceae</taxon>
        <taxon>Paraburkholderia</taxon>
    </lineage>
</organism>
<proteinExistence type="predicted"/>
<dbReference type="RefSeq" id="WP_090864653.1">
    <property type="nucleotide sequence ID" value="NZ_FNYE01000004.1"/>
</dbReference>
<protein>
    <submittedName>
        <fullName evidence="3">Nitroimidazol reductase NimA, pyridoxamine 5'-phosphate oxidase superfamily</fullName>
    </submittedName>
</protein>
<dbReference type="SUPFAM" id="SSF50475">
    <property type="entry name" value="FMN-binding split barrel"/>
    <property type="match status" value="1"/>
</dbReference>
<feature type="domain" description="Pyridoxamine 5'-phosphate oxidase N-terminal" evidence="2">
    <location>
        <begin position="7"/>
        <end position="134"/>
    </location>
</feature>
<keyword evidence="4" id="KW-1185">Reference proteome</keyword>
<evidence type="ECO:0000259" key="2">
    <source>
        <dbReference type="Pfam" id="PF01243"/>
    </source>
</evidence>
<dbReference type="PANTHER" id="PTHR35176">
    <property type="entry name" value="HEME OXYGENASE HI_0854-RELATED"/>
    <property type="match status" value="1"/>
</dbReference>
<dbReference type="GO" id="GO:0016627">
    <property type="term" value="F:oxidoreductase activity, acting on the CH-CH group of donors"/>
    <property type="evidence" value="ECO:0007669"/>
    <property type="project" value="TreeGrafter"/>
</dbReference>
<dbReference type="Pfam" id="PF01243">
    <property type="entry name" value="PNPOx_N"/>
    <property type="match status" value="1"/>
</dbReference>
<dbReference type="STRING" id="667676.SAMN05192539_1004345"/>
<dbReference type="PANTHER" id="PTHR35176:SF6">
    <property type="entry name" value="HEME OXYGENASE HI_0854-RELATED"/>
    <property type="match status" value="1"/>
</dbReference>
<dbReference type="InterPro" id="IPR052019">
    <property type="entry name" value="F420H2_bilvrd_red/Heme_oxyg"/>
</dbReference>
<evidence type="ECO:0000313" key="4">
    <source>
        <dbReference type="Proteomes" id="UP000198866"/>
    </source>
</evidence>
<dbReference type="InterPro" id="IPR012349">
    <property type="entry name" value="Split_barrel_FMN-bd"/>
</dbReference>